<evidence type="ECO:0000259" key="1">
    <source>
        <dbReference type="Pfam" id="PF01814"/>
    </source>
</evidence>
<name>A0AAN6JUQ4_9BASI</name>
<accession>A0AAN6JUQ4</accession>
<dbReference type="Gene3D" id="1.20.120.520">
    <property type="entry name" value="nmb1532 protein domain like"/>
    <property type="match status" value="1"/>
</dbReference>
<gene>
    <name evidence="2" type="ORF">OC846_006811</name>
</gene>
<comment type="caution">
    <text evidence="2">The sequence shown here is derived from an EMBL/GenBank/DDBJ whole genome shotgun (WGS) entry which is preliminary data.</text>
</comment>
<dbReference type="Pfam" id="PF01814">
    <property type="entry name" value="Hemerythrin"/>
    <property type="match status" value="1"/>
</dbReference>
<feature type="domain" description="Hemerythrin-like" evidence="1">
    <location>
        <begin position="10"/>
        <end position="130"/>
    </location>
</feature>
<sequence>MSATISLDLLREIKVDHDNIRYLKDSFDAAAKDTDDKLMGRIAATMVREAAIHSDSEEMSVYKALDAHNLHAVAEHNRKEHQEVKQAFAKVDRMLMLGADIDELRQAVTEASSLFLHHAKDEEETQLPKLMEKISKGDMVELTKNFLGDRKKVPERPHPLAPQHGGITQAVAGMAAKPIDALVQAWREHVPLKYHHAEL</sequence>
<reference evidence="2" key="1">
    <citation type="journal article" date="2023" name="PhytoFront">
        <title>Draft Genome Resources of Seven Strains of Tilletia horrida, Causal Agent of Kernel Smut of Rice.</title>
        <authorList>
            <person name="Khanal S."/>
            <person name="Antony Babu S."/>
            <person name="Zhou X.G."/>
        </authorList>
    </citation>
    <scope>NUCLEOTIDE SEQUENCE</scope>
    <source>
        <strain evidence="2">TX6</strain>
    </source>
</reference>
<evidence type="ECO:0000313" key="3">
    <source>
        <dbReference type="Proteomes" id="UP001176517"/>
    </source>
</evidence>
<keyword evidence="3" id="KW-1185">Reference proteome</keyword>
<dbReference type="EMBL" id="JAPDMZ010000595">
    <property type="protein sequence ID" value="KAK0542197.1"/>
    <property type="molecule type" value="Genomic_DNA"/>
</dbReference>
<dbReference type="InterPro" id="IPR012312">
    <property type="entry name" value="Hemerythrin-like"/>
</dbReference>
<organism evidence="2 3">
    <name type="scientific">Tilletia horrida</name>
    <dbReference type="NCBI Taxonomy" id="155126"/>
    <lineage>
        <taxon>Eukaryota</taxon>
        <taxon>Fungi</taxon>
        <taxon>Dikarya</taxon>
        <taxon>Basidiomycota</taxon>
        <taxon>Ustilaginomycotina</taxon>
        <taxon>Exobasidiomycetes</taxon>
        <taxon>Tilletiales</taxon>
        <taxon>Tilletiaceae</taxon>
        <taxon>Tilletia</taxon>
    </lineage>
</organism>
<proteinExistence type="predicted"/>
<dbReference type="AlphaFoldDB" id="A0AAN6JUQ4"/>
<protein>
    <recommendedName>
        <fullName evidence="1">Hemerythrin-like domain-containing protein</fullName>
    </recommendedName>
</protein>
<dbReference type="PANTHER" id="PTHR35585:SF1">
    <property type="entry name" value="HHE DOMAIN PROTEIN (AFU_ORTHOLOGUE AFUA_4G00730)"/>
    <property type="match status" value="1"/>
</dbReference>
<dbReference type="PANTHER" id="PTHR35585">
    <property type="entry name" value="HHE DOMAIN PROTEIN (AFU_ORTHOLOGUE AFUA_4G00730)"/>
    <property type="match status" value="1"/>
</dbReference>
<evidence type="ECO:0000313" key="2">
    <source>
        <dbReference type="EMBL" id="KAK0542197.1"/>
    </source>
</evidence>
<dbReference type="Proteomes" id="UP001176517">
    <property type="component" value="Unassembled WGS sequence"/>
</dbReference>